<feature type="non-terminal residue" evidence="2">
    <location>
        <position position="1"/>
    </location>
</feature>
<keyword evidence="1" id="KW-1133">Transmembrane helix</keyword>
<feature type="transmembrane region" description="Helical" evidence="1">
    <location>
        <begin position="21"/>
        <end position="46"/>
    </location>
</feature>
<protein>
    <submittedName>
        <fullName evidence="2">Uncharacterized protein</fullName>
    </submittedName>
</protein>
<name>A0A0K2U0F5_LEPSM</name>
<reference evidence="2" key="1">
    <citation type="submission" date="2014-05" db="EMBL/GenBank/DDBJ databases">
        <authorList>
            <person name="Chronopoulou M."/>
        </authorList>
    </citation>
    <scope>NUCLEOTIDE SEQUENCE</scope>
    <source>
        <tissue evidence="2">Whole organism</tissue>
    </source>
</reference>
<proteinExistence type="predicted"/>
<evidence type="ECO:0000313" key="2">
    <source>
        <dbReference type="EMBL" id="CDW31126.1"/>
    </source>
</evidence>
<sequence>KNEKNQKVWPPYKNHMPKTKLNITLLKVFANYSLTFWVCLIFLNIFPPFTFDFFKIF</sequence>
<dbReference type="AlphaFoldDB" id="A0A0K2U0F5"/>
<evidence type="ECO:0000256" key="1">
    <source>
        <dbReference type="SAM" id="Phobius"/>
    </source>
</evidence>
<keyword evidence="1" id="KW-0812">Transmembrane</keyword>
<organism evidence="2">
    <name type="scientific">Lepeophtheirus salmonis</name>
    <name type="common">Salmon louse</name>
    <name type="synonym">Caligus salmonis</name>
    <dbReference type="NCBI Taxonomy" id="72036"/>
    <lineage>
        <taxon>Eukaryota</taxon>
        <taxon>Metazoa</taxon>
        <taxon>Ecdysozoa</taxon>
        <taxon>Arthropoda</taxon>
        <taxon>Crustacea</taxon>
        <taxon>Multicrustacea</taxon>
        <taxon>Hexanauplia</taxon>
        <taxon>Copepoda</taxon>
        <taxon>Siphonostomatoida</taxon>
        <taxon>Caligidae</taxon>
        <taxon>Lepeophtheirus</taxon>
    </lineage>
</organism>
<accession>A0A0K2U0F5</accession>
<keyword evidence="1" id="KW-0472">Membrane</keyword>
<dbReference type="EMBL" id="HACA01013765">
    <property type="protein sequence ID" value="CDW31126.1"/>
    <property type="molecule type" value="Transcribed_RNA"/>
</dbReference>